<dbReference type="SUPFAM" id="SSF64268">
    <property type="entry name" value="PX domain"/>
    <property type="match status" value="1"/>
</dbReference>
<dbReference type="PROSITE" id="PS50238">
    <property type="entry name" value="RHOGAP"/>
    <property type="match status" value="1"/>
</dbReference>
<sequence length="1125" mass="120121">MSLQATPGGTVVTPIINTPGGSNGSPSGQVGLFGSSAPTGALGVAKAMSPFTSPMQPSPGSPRHHPSGSMDVESLIRSHGGDVRRTLDAIVNDRNSLQAQNTQLWKLIEKQRAQCAHLAADNDRLRADRERANGRLVSAGLEPVTAPNRRVPHSASAMALGSGSHESGRRLNVDGDDKASTGSAAAAIPNRSASETSTPGEPISSNPPSGMPPSSASENSGLVAHAQTTLLPSLMPEKRLRHESRMTFPPEVASFMALADQKDQQLSNSFIPENAVVGSDVPTGYTTSPGESARASPIAELSEELTSTSPRPSQDTVTSRPPMSPATDARPSIESTTLITPPAAQQIPDHMVLTPALLPHARLSIPHSSVYPNQSGRDVLCFIVQVQVRPPNSTQPLQWTVGKTFSAFMELDQRTQERSGKNRKDWKRMVAPLPEGKAWKDFAPSKIDQRKVALEHYLESLLVAPVSDKSDLCNFLSTDVVQTKLNQQRKEGYLTKKGKNFGGWKTRYFILDGPVMKYYESRGGTYLGTITITGAQIGRQNRAPDSSDERNFRHAFLIIEASSRRDQNRHVLCAGSDMERDSWIEMLVRQVEPEPPAPAPVPAPAPAPAPVVQSPPPQNASGPPNAMSAQLGHQRRRSAIRKSSKDVVVTSAKPMSQMPDANAKFISGAPLPSVINLMESQRSLHTTAGQTPSREPSSSSAGGPGHPLTTVTSGSGMNSADIKSQLSSPIDGPTPKPTKRQSAMPVRQSFSPAYLSKLSNDGISSVPGYPVDRDRDRKAKSGRFWGFGKAPPEKGAATRPVFGIPLPDSLAIASVAGLPAIVFRCIEYLESKQADQEEGIYRLSGSSAVIKGLKERFNHEGDVNLLQMDERWDPHAIAGLLKTYLRELPTSLLTRELHIRFLAVIDLVDSSARVAELSRLVAELPPANYTLLRAFTAHLILIVRNSSVNKMTLRNIGIVFSPTLGIPAGIFYELVSRFGAIFDDEGVDELPLDEITATPAAGLQVPGEVASPGGAGSPDDATSAARNKRNSMLYHAGGADTMLGLAGRALEPSNEDSTSELSLDDIESEHMSQSAQSSDNLSLAPSATASTSAASGQQQRYGSAGHHDDVEALMSNNGNHAGERS</sequence>
<dbReference type="AlphaFoldDB" id="A0A427XV17"/>
<feature type="region of interest" description="Disordered" evidence="2">
    <location>
        <begin position="275"/>
        <end position="333"/>
    </location>
</feature>
<dbReference type="InterPro" id="IPR050729">
    <property type="entry name" value="Rho-GAP"/>
</dbReference>
<evidence type="ECO:0000256" key="1">
    <source>
        <dbReference type="ARBA" id="ARBA00022468"/>
    </source>
</evidence>
<feature type="compositionally biased region" description="Polar residues" evidence="2">
    <location>
        <begin position="1071"/>
        <end position="1080"/>
    </location>
</feature>
<protein>
    <submittedName>
        <fullName evidence="6">Uncharacterized protein</fullName>
    </submittedName>
</protein>
<dbReference type="PANTHER" id="PTHR23176">
    <property type="entry name" value="RHO/RAC/CDC GTPASE-ACTIVATING PROTEIN"/>
    <property type="match status" value="1"/>
</dbReference>
<dbReference type="InterPro" id="IPR008936">
    <property type="entry name" value="Rho_GTPase_activation_prot"/>
</dbReference>
<keyword evidence="1" id="KW-0343">GTPase activation</keyword>
<feature type="domain" description="PH" evidence="3">
    <location>
        <begin position="487"/>
        <end position="592"/>
    </location>
</feature>
<dbReference type="Pfam" id="PF00620">
    <property type="entry name" value="RhoGAP"/>
    <property type="match status" value="1"/>
</dbReference>
<evidence type="ECO:0000313" key="7">
    <source>
        <dbReference type="Proteomes" id="UP000279236"/>
    </source>
</evidence>
<evidence type="ECO:0000259" key="4">
    <source>
        <dbReference type="PROSITE" id="PS50195"/>
    </source>
</evidence>
<dbReference type="Pfam" id="PF00169">
    <property type="entry name" value="PH"/>
    <property type="match status" value="1"/>
</dbReference>
<dbReference type="EMBL" id="RSCE01000005">
    <property type="protein sequence ID" value="RSH82581.1"/>
    <property type="molecule type" value="Genomic_DNA"/>
</dbReference>
<feature type="compositionally biased region" description="Low complexity" evidence="2">
    <location>
        <begin position="202"/>
        <end position="217"/>
    </location>
</feature>
<feature type="compositionally biased region" description="Polar residues" evidence="2">
    <location>
        <begin position="304"/>
        <end position="321"/>
    </location>
</feature>
<feature type="region of interest" description="Disordered" evidence="2">
    <location>
        <begin position="157"/>
        <end position="221"/>
    </location>
</feature>
<evidence type="ECO:0000313" key="6">
    <source>
        <dbReference type="EMBL" id="RSH82581.1"/>
    </source>
</evidence>
<dbReference type="Gene3D" id="1.10.555.10">
    <property type="entry name" value="Rho GTPase activation protein"/>
    <property type="match status" value="1"/>
</dbReference>
<reference evidence="6 7" key="1">
    <citation type="submission" date="2018-11" db="EMBL/GenBank/DDBJ databases">
        <title>Genome sequence of Apiotrichum porosum DSM 27194.</title>
        <authorList>
            <person name="Aliyu H."/>
            <person name="Gorte O."/>
            <person name="Ochsenreither K."/>
        </authorList>
    </citation>
    <scope>NUCLEOTIDE SEQUENCE [LARGE SCALE GENOMIC DNA]</scope>
    <source>
        <strain evidence="6 7">DSM 27194</strain>
    </source>
</reference>
<dbReference type="RefSeq" id="XP_028476813.1">
    <property type="nucleotide sequence ID" value="XM_028622920.1"/>
</dbReference>
<dbReference type="GO" id="GO:0035091">
    <property type="term" value="F:phosphatidylinositol binding"/>
    <property type="evidence" value="ECO:0007669"/>
    <property type="project" value="InterPro"/>
</dbReference>
<feature type="compositionally biased region" description="Acidic residues" evidence="2">
    <location>
        <begin position="1053"/>
        <end position="1067"/>
    </location>
</feature>
<dbReference type="GO" id="GO:0005096">
    <property type="term" value="F:GTPase activator activity"/>
    <property type="evidence" value="ECO:0007669"/>
    <property type="project" value="UniProtKB-KW"/>
</dbReference>
<gene>
    <name evidence="6" type="ORF">EHS24_007564</name>
</gene>
<dbReference type="SUPFAM" id="SSF50729">
    <property type="entry name" value="PH domain-like"/>
    <property type="match status" value="1"/>
</dbReference>
<dbReference type="Gene3D" id="3.30.1520.10">
    <property type="entry name" value="Phox-like domain"/>
    <property type="match status" value="1"/>
</dbReference>
<feature type="domain" description="Rho-GAP" evidence="5">
    <location>
        <begin position="804"/>
        <end position="990"/>
    </location>
</feature>
<feature type="compositionally biased region" description="Low complexity" evidence="2">
    <location>
        <begin position="689"/>
        <end position="701"/>
    </location>
</feature>
<feature type="compositionally biased region" description="Low complexity" evidence="2">
    <location>
        <begin position="1081"/>
        <end position="1095"/>
    </location>
</feature>
<feature type="region of interest" description="Disordered" evidence="2">
    <location>
        <begin position="1003"/>
        <end position="1024"/>
    </location>
</feature>
<dbReference type="Gene3D" id="2.30.29.30">
    <property type="entry name" value="Pleckstrin-homology domain (PH domain)/Phosphotyrosine-binding domain (PTB)"/>
    <property type="match status" value="1"/>
</dbReference>
<feature type="region of interest" description="Disordered" evidence="2">
    <location>
        <begin position="49"/>
        <end position="70"/>
    </location>
</feature>
<organism evidence="6 7">
    <name type="scientific">Apiotrichum porosum</name>
    <dbReference type="NCBI Taxonomy" id="105984"/>
    <lineage>
        <taxon>Eukaryota</taxon>
        <taxon>Fungi</taxon>
        <taxon>Dikarya</taxon>
        <taxon>Basidiomycota</taxon>
        <taxon>Agaricomycotina</taxon>
        <taxon>Tremellomycetes</taxon>
        <taxon>Trichosporonales</taxon>
        <taxon>Trichosporonaceae</taxon>
        <taxon>Apiotrichum</taxon>
    </lineage>
</organism>
<proteinExistence type="predicted"/>
<accession>A0A427XV17</accession>
<dbReference type="GO" id="GO:0007165">
    <property type="term" value="P:signal transduction"/>
    <property type="evidence" value="ECO:0007669"/>
    <property type="project" value="InterPro"/>
</dbReference>
<dbReference type="InterPro" id="IPR001849">
    <property type="entry name" value="PH_domain"/>
</dbReference>
<dbReference type="OrthoDB" id="185175at2759"/>
<dbReference type="GeneID" id="39592107"/>
<dbReference type="Pfam" id="PF00787">
    <property type="entry name" value="PX"/>
    <property type="match status" value="1"/>
</dbReference>
<dbReference type="SMART" id="SM00233">
    <property type="entry name" value="PH"/>
    <property type="match status" value="1"/>
</dbReference>
<feature type="region of interest" description="Disordered" evidence="2">
    <location>
        <begin position="1051"/>
        <end position="1125"/>
    </location>
</feature>
<dbReference type="InterPro" id="IPR011993">
    <property type="entry name" value="PH-like_dom_sf"/>
</dbReference>
<feature type="region of interest" description="Disordered" evidence="2">
    <location>
        <begin position="683"/>
        <end position="746"/>
    </location>
</feature>
<dbReference type="InterPro" id="IPR000198">
    <property type="entry name" value="RhoGAP_dom"/>
</dbReference>
<dbReference type="InterPro" id="IPR036871">
    <property type="entry name" value="PX_dom_sf"/>
</dbReference>
<dbReference type="SMART" id="SM00324">
    <property type="entry name" value="RhoGAP"/>
    <property type="match status" value="1"/>
</dbReference>
<evidence type="ECO:0000259" key="3">
    <source>
        <dbReference type="PROSITE" id="PS50003"/>
    </source>
</evidence>
<dbReference type="CDD" id="cd06093">
    <property type="entry name" value="PX_domain"/>
    <property type="match status" value="1"/>
</dbReference>
<dbReference type="STRING" id="105984.A0A427XV17"/>
<feature type="compositionally biased region" description="Basic and acidic residues" evidence="2">
    <location>
        <begin position="166"/>
        <end position="179"/>
    </location>
</feature>
<dbReference type="SUPFAM" id="SSF48350">
    <property type="entry name" value="GTPase activation domain, GAP"/>
    <property type="match status" value="1"/>
</dbReference>
<dbReference type="PROSITE" id="PS50195">
    <property type="entry name" value="PX"/>
    <property type="match status" value="1"/>
</dbReference>
<evidence type="ECO:0000259" key="5">
    <source>
        <dbReference type="PROSITE" id="PS50238"/>
    </source>
</evidence>
<feature type="compositionally biased region" description="Pro residues" evidence="2">
    <location>
        <begin position="593"/>
        <end position="618"/>
    </location>
</feature>
<name>A0A427XV17_9TREE</name>
<dbReference type="PROSITE" id="PS50003">
    <property type="entry name" value="PH_DOMAIN"/>
    <property type="match status" value="1"/>
</dbReference>
<dbReference type="Proteomes" id="UP000279236">
    <property type="component" value="Unassembled WGS sequence"/>
</dbReference>
<evidence type="ECO:0000256" key="2">
    <source>
        <dbReference type="SAM" id="MobiDB-lite"/>
    </source>
</evidence>
<dbReference type="InterPro" id="IPR001683">
    <property type="entry name" value="PX_dom"/>
</dbReference>
<dbReference type="GO" id="GO:0005737">
    <property type="term" value="C:cytoplasm"/>
    <property type="evidence" value="ECO:0007669"/>
    <property type="project" value="TreeGrafter"/>
</dbReference>
<feature type="domain" description="PX" evidence="4">
    <location>
        <begin position="360"/>
        <end position="483"/>
    </location>
</feature>
<dbReference type="PANTHER" id="PTHR23176:SF129">
    <property type="entry name" value="RHO GTPASE ACTIVATING PROTEIN AT 16F, ISOFORM E-RELATED"/>
    <property type="match status" value="1"/>
</dbReference>
<feature type="compositionally biased region" description="Basic residues" evidence="2">
    <location>
        <begin position="633"/>
        <end position="642"/>
    </location>
</feature>
<comment type="caution">
    <text evidence="6">The sequence shown here is derived from an EMBL/GenBank/DDBJ whole genome shotgun (WGS) entry which is preliminary data.</text>
</comment>
<feature type="region of interest" description="Disordered" evidence="2">
    <location>
        <begin position="593"/>
        <end position="655"/>
    </location>
</feature>
<keyword evidence="7" id="KW-1185">Reference proteome</keyword>
<feature type="compositionally biased region" description="Polar residues" evidence="2">
    <location>
        <begin position="709"/>
        <end position="728"/>
    </location>
</feature>